<name>A0A429ZCN5_9ENTE</name>
<evidence type="ECO:0000256" key="9">
    <source>
        <dbReference type="RuleBase" id="RU000673"/>
    </source>
</evidence>
<feature type="active site" description="Proton acceptor" evidence="8">
    <location>
        <position position="19"/>
    </location>
</feature>
<dbReference type="PANTHER" id="PTHR17224">
    <property type="entry name" value="PEPTIDYL-TRNA HYDROLASE"/>
    <property type="match status" value="1"/>
</dbReference>
<dbReference type="Gene3D" id="3.40.50.1470">
    <property type="entry name" value="Peptidyl-tRNA hydrolase"/>
    <property type="match status" value="1"/>
</dbReference>
<evidence type="ECO:0000256" key="3">
    <source>
        <dbReference type="ARBA" id="ARBA00022801"/>
    </source>
</evidence>
<evidence type="ECO:0000256" key="6">
    <source>
        <dbReference type="ARBA" id="ARBA00048707"/>
    </source>
</evidence>
<dbReference type="RefSeq" id="WP_126782295.1">
    <property type="nucleotide sequence ID" value="NZ_NGJU01000029.1"/>
</dbReference>
<dbReference type="CDD" id="cd00462">
    <property type="entry name" value="PTH"/>
    <property type="match status" value="1"/>
</dbReference>
<comment type="subcellular location">
    <subcellularLocation>
        <location evidence="8">Cytoplasm</location>
    </subcellularLocation>
</comment>
<evidence type="ECO:0000313" key="12">
    <source>
        <dbReference type="Proteomes" id="UP000287239"/>
    </source>
</evidence>
<dbReference type="GO" id="GO:0000049">
    <property type="term" value="F:tRNA binding"/>
    <property type="evidence" value="ECO:0007669"/>
    <property type="project" value="UniProtKB-UniRule"/>
</dbReference>
<dbReference type="PROSITE" id="PS01196">
    <property type="entry name" value="PEPT_TRNA_HYDROL_2"/>
    <property type="match status" value="1"/>
</dbReference>
<comment type="similarity">
    <text evidence="5 8 10">Belongs to the PTH family.</text>
</comment>
<dbReference type="EMBL" id="NGJU01000029">
    <property type="protein sequence ID" value="RST91443.1"/>
    <property type="molecule type" value="Genomic_DNA"/>
</dbReference>
<dbReference type="SUPFAM" id="SSF53178">
    <property type="entry name" value="Peptidyl-tRNA hydrolase-like"/>
    <property type="match status" value="1"/>
</dbReference>
<dbReference type="Pfam" id="PF01195">
    <property type="entry name" value="Pept_tRNA_hydro"/>
    <property type="match status" value="1"/>
</dbReference>
<dbReference type="GO" id="GO:0006515">
    <property type="term" value="P:protein quality control for misfolded or incompletely synthesized proteins"/>
    <property type="evidence" value="ECO:0007669"/>
    <property type="project" value="UniProtKB-UniRule"/>
</dbReference>
<dbReference type="InterPro" id="IPR036416">
    <property type="entry name" value="Pept_tRNA_hydro_sf"/>
</dbReference>
<evidence type="ECO:0000256" key="10">
    <source>
        <dbReference type="RuleBase" id="RU004320"/>
    </source>
</evidence>
<keyword evidence="8" id="KW-0963">Cytoplasm</keyword>
<dbReference type="OrthoDB" id="9800507at2"/>
<dbReference type="PANTHER" id="PTHR17224:SF1">
    <property type="entry name" value="PEPTIDYL-TRNA HYDROLASE"/>
    <property type="match status" value="1"/>
</dbReference>
<evidence type="ECO:0000313" key="11">
    <source>
        <dbReference type="EMBL" id="RST91443.1"/>
    </source>
</evidence>
<keyword evidence="4 8" id="KW-0694">RNA-binding</keyword>
<evidence type="ECO:0000256" key="4">
    <source>
        <dbReference type="ARBA" id="ARBA00022884"/>
    </source>
</evidence>
<keyword evidence="3 8" id="KW-0378">Hydrolase</keyword>
<dbReference type="HAMAP" id="MF_00083">
    <property type="entry name" value="Pept_tRNA_hydro_bact"/>
    <property type="match status" value="1"/>
</dbReference>
<feature type="binding site" evidence="8">
    <location>
        <position position="112"/>
    </location>
    <ligand>
        <name>tRNA</name>
        <dbReference type="ChEBI" id="CHEBI:17843"/>
    </ligand>
</feature>
<proteinExistence type="inferred from homology"/>
<dbReference type="GO" id="GO:0004045">
    <property type="term" value="F:peptidyl-tRNA hydrolase activity"/>
    <property type="evidence" value="ECO:0007669"/>
    <property type="project" value="UniProtKB-UniRule"/>
</dbReference>
<dbReference type="InterPro" id="IPR001328">
    <property type="entry name" value="Pept_tRNA_hydro"/>
</dbReference>
<dbReference type="NCBIfam" id="TIGR00447">
    <property type="entry name" value="pth"/>
    <property type="match status" value="1"/>
</dbReference>
<protein>
    <recommendedName>
        <fullName evidence="7 8">Peptidyl-tRNA hydrolase</fullName>
        <shortName evidence="8">Pth</shortName>
        <ecNumber evidence="1 8">3.1.1.29</ecNumber>
    </recommendedName>
</protein>
<comment type="function">
    <text evidence="8">Hydrolyzes ribosome-free peptidyl-tRNAs (with 1 or more amino acids incorporated), which drop off the ribosome during protein synthesis, or as a result of ribosome stalling.</text>
</comment>
<feature type="site" description="Discriminates between blocked and unblocked aminoacyl-tRNA" evidence="8">
    <location>
        <position position="9"/>
    </location>
</feature>
<dbReference type="InterPro" id="IPR018171">
    <property type="entry name" value="Pept_tRNA_hydro_CS"/>
</dbReference>
<dbReference type="GeneID" id="98569491"/>
<evidence type="ECO:0000256" key="2">
    <source>
        <dbReference type="ARBA" id="ARBA00022555"/>
    </source>
</evidence>
<dbReference type="PROSITE" id="PS01195">
    <property type="entry name" value="PEPT_TRNA_HYDROL_1"/>
    <property type="match status" value="1"/>
</dbReference>
<feature type="binding site" evidence="8">
    <location>
        <position position="64"/>
    </location>
    <ligand>
        <name>tRNA</name>
        <dbReference type="ChEBI" id="CHEBI:17843"/>
    </ligand>
</feature>
<accession>A0A429ZCN5</accession>
<gene>
    <name evidence="8" type="primary">pth</name>
    <name evidence="11" type="ORF">CBF35_14165</name>
</gene>
<sequence length="189" mass="21166">MKLIVGLGNPGTKYMATKHNVGFITIDELVHREKLSLNKKQCEAEIAEFFVGTEKVILAKPQTFMNDSGRSVRPLMDYYNLAIEDLLVIYDDLDLAVGQLRLRQQGGAGGHNGIKSLIQHLGTKEFNRIRVGIDRPRPGKDVISHVLGTFPKETHEDMLLSVKRAADASLYWAEGHSFVDTMNKFNVKS</sequence>
<evidence type="ECO:0000256" key="5">
    <source>
        <dbReference type="ARBA" id="ARBA00038063"/>
    </source>
</evidence>
<dbReference type="GO" id="GO:0072344">
    <property type="term" value="P:rescue of stalled ribosome"/>
    <property type="evidence" value="ECO:0007669"/>
    <property type="project" value="UniProtKB-UniRule"/>
</dbReference>
<evidence type="ECO:0000256" key="1">
    <source>
        <dbReference type="ARBA" id="ARBA00013260"/>
    </source>
</evidence>
<keyword evidence="12" id="KW-1185">Reference proteome</keyword>
<comment type="catalytic activity">
    <reaction evidence="6 8 9">
        <text>an N-acyl-L-alpha-aminoacyl-tRNA + H2O = an N-acyl-L-amino acid + a tRNA + H(+)</text>
        <dbReference type="Rhea" id="RHEA:54448"/>
        <dbReference type="Rhea" id="RHEA-COMP:10123"/>
        <dbReference type="Rhea" id="RHEA-COMP:13883"/>
        <dbReference type="ChEBI" id="CHEBI:15377"/>
        <dbReference type="ChEBI" id="CHEBI:15378"/>
        <dbReference type="ChEBI" id="CHEBI:59874"/>
        <dbReference type="ChEBI" id="CHEBI:78442"/>
        <dbReference type="ChEBI" id="CHEBI:138191"/>
        <dbReference type="EC" id="3.1.1.29"/>
    </reaction>
</comment>
<evidence type="ECO:0000256" key="8">
    <source>
        <dbReference type="HAMAP-Rule" id="MF_00083"/>
    </source>
</evidence>
<keyword evidence="2 8" id="KW-0820">tRNA-binding</keyword>
<dbReference type="GO" id="GO:0005737">
    <property type="term" value="C:cytoplasm"/>
    <property type="evidence" value="ECO:0007669"/>
    <property type="project" value="UniProtKB-SubCell"/>
</dbReference>
<comment type="caution">
    <text evidence="11">The sequence shown here is derived from an EMBL/GenBank/DDBJ whole genome shotgun (WGS) entry which is preliminary data.</text>
</comment>
<feature type="site" description="Stabilizes the basic form of H active site to accept a proton" evidence="8">
    <location>
        <position position="91"/>
    </location>
</feature>
<feature type="binding site" evidence="8">
    <location>
        <position position="66"/>
    </location>
    <ligand>
        <name>tRNA</name>
        <dbReference type="ChEBI" id="CHEBI:17843"/>
    </ligand>
</feature>
<evidence type="ECO:0000256" key="7">
    <source>
        <dbReference type="ARBA" id="ARBA00050038"/>
    </source>
</evidence>
<dbReference type="FunFam" id="3.40.50.1470:FF:000001">
    <property type="entry name" value="Peptidyl-tRNA hydrolase"/>
    <property type="match status" value="1"/>
</dbReference>
<comment type="subunit">
    <text evidence="8">Monomer.</text>
</comment>
<feature type="binding site" evidence="8">
    <location>
        <position position="14"/>
    </location>
    <ligand>
        <name>tRNA</name>
        <dbReference type="ChEBI" id="CHEBI:17843"/>
    </ligand>
</feature>
<dbReference type="AlphaFoldDB" id="A0A429ZCN5"/>
<comment type="function">
    <text evidence="8">Catalyzes the release of premature peptidyl moieties from peptidyl-tRNA molecules trapped in stalled 50S ribosomal subunits, and thus maintains levels of free tRNAs and 50S ribosomes.</text>
</comment>
<dbReference type="EC" id="3.1.1.29" evidence="1 8"/>
<dbReference type="Proteomes" id="UP000287239">
    <property type="component" value="Unassembled WGS sequence"/>
</dbReference>
<organism evidence="11 12">
    <name type="scientific">Vagococcus salmoninarum</name>
    <dbReference type="NCBI Taxonomy" id="2739"/>
    <lineage>
        <taxon>Bacteria</taxon>
        <taxon>Bacillati</taxon>
        <taxon>Bacillota</taxon>
        <taxon>Bacilli</taxon>
        <taxon>Lactobacillales</taxon>
        <taxon>Enterococcaceae</taxon>
        <taxon>Vagococcus</taxon>
    </lineage>
</organism>
<reference evidence="11 12" key="1">
    <citation type="submission" date="2017-05" db="EMBL/GenBank/DDBJ databases">
        <title>Vagococcus spp. assemblies.</title>
        <authorList>
            <person name="Gulvik C.A."/>
        </authorList>
    </citation>
    <scope>NUCLEOTIDE SEQUENCE [LARGE SCALE GENOMIC DNA]</scope>
    <source>
        <strain evidence="11 12">NCFB 2777</strain>
    </source>
</reference>